<dbReference type="PROSITE" id="PS50893">
    <property type="entry name" value="ABC_TRANSPORTER_2"/>
    <property type="match status" value="1"/>
</dbReference>
<comment type="similarity">
    <text evidence="2">Belongs to the ABC transporter superfamily.</text>
</comment>
<evidence type="ECO:0000256" key="6">
    <source>
        <dbReference type="ARBA" id="ARBA00022741"/>
    </source>
</evidence>
<dbReference type="SUPFAM" id="SSF52540">
    <property type="entry name" value="P-loop containing nucleoside triphosphate hydrolases"/>
    <property type="match status" value="1"/>
</dbReference>
<keyword evidence="5" id="KW-0997">Cell inner membrane</keyword>
<evidence type="ECO:0000256" key="2">
    <source>
        <dbReference type="ARBA" id="ARBA00005417"/>
    </source>
</evidence>
<name>A0A7V4DHJ9_9BACT</name>
<keyword evidence="7 11" id="KW-0067">ATP-binding</keyword>
<comment type="caution">
    <text evidence="11">The sequence shown here is derived from an EMBL/GenBank/DDBJ whole genome shotgun (WGS) entry which is preliminary data.</text>
</comment>
<dbReference type="GO" id="GO:0015833">
    <property type="term" value="P:peptide transport"/>
    <property type="evidence" value="ECO:0007669"/>
    <property type="project" value="InterPro"/>
</dbReference>
<keyword evidence="9" id="KW-0472">Membrane</keyword>
<evidence type="ECO:0000256" key="3">
    <source>
        <dbReference type="ARBA" id="ARBA00022448"/>
    </source>
</evidence>
<dbReference type="Pfam" id="PF08352">
    <property type="entry name" value="oligo_HPY"/>
    <property type="match status" value="1"/>
</dbReference>
<evidence type="ECO:0000259" key="10">
    <source>
        <dbReference type="PROSITE" id="PS50893"/>
    </source>
</evidence>
<keyword evidence="8" id="KW-1278">Translocase</keyword>
<dbReference type="GO" id="GO:0005524">
    <property type="term" value="F:ATP binding"/>
    <property type="evidence" value="ECO:0007669"/>
    <property type="project" value="UniProtKB-KW"/>
</dbReference>
<proteinExistence type="inferred from homology"/>
<dbReference type="InterPro" id="IPR017871">
    <property type="entry name" value="ABC_transporter-like_CS"/>
</dbReference>
<evidence type="ECO:0000256" key="8">
    <source>
        <dbReference type="ARBA" id="ARBA00022967"/>
    </source>
</evidence>
<dbReference type="Pfam" id="PF00005">
    <property type="entry name" value="ABC_tran"/>
    <property type="match status" value="1"/>
</dbReference>
<evidence type="ECO:0000256" key="4">
    <source>
        <dbReference type="ARBA" id="ARBA00022475"/>
    </source>
</evidence>
<dbReference type="PROSITE" id="PS00211">
    <property type="entry name" value="ABC_TRANSPORTER_1"/>
    <property type="match status" value="1"/>
</dbReference>
<dbReference type="Gene3D" id="3.40.50.300">
    <property type="entry name" value="P-loop containing nucleotide triphosphate hydrolases"/>
    <property type="match status" value="1"/>
</dbReference>
<dbReference type="SMART" id="SM00382">
    <property type="entry name" value="AAA"/>
    <property type="match status" value="1"/>
</dbReference>
<dbReference type="CDD" id="cd03257">
    <property type="entry name" value="ABC_NikE_OppD_transporters"/>
    <property type="match status" value="1"/>
</dbReference>
<dbReference type="PANTHER" id="PTHR43297:SF14">
    <property type="entry name" value="ATPASE AAA-TYPE CORE DOMAIN-CONTAINING PROTEIN"/>
    <property type="match status" value="1"/>
</dbReference>
<dbReference type="FunFam" id="3.40.50.300:FF:000016">
    <property type="entry name" value="Oligopeptide ABC transporter ATP-binding component"/>
    <property type="match status" value="1"/>
</dbReference>
<comment type="subcellular location">
    <subcellularLocation>
        <location evidence="1">Cell inner membrane</location>
        <topology evidence="1">Peripheral membrane protein</topology>
    </subcellularLocation>
</comment>
<evidence type="ECO:0000256" key="9">
    <source>
        <dbReference type="ARBA" id="ARBA00023136"/>
    </source>
</evidence>
<dbReference type="GO" id="GO:0005886">
    <property type="term" value="C:plasma membrane"/>
    <property type="evidence" value="ECO:0007669"/>
    <property type="project" value="UniProtKB-SubCell"/>
</dbReference>
<reference evidence="11" key="1">
    <citation type="journal article" date="2020" name="mSystems">
        <title>Genome- and Community-Level Interaction Insights into Carbon Utilization and Element Cycling Functions of Hydrothermarchaeota in Hydrothermal Sediment.</title>
        <authorList>
            <person name="Zhou Z."/>
            <person name="Liu Y."/>
            <person name="Xu W."/>
            <person name="Pan J."/>
            <person name="Luo Z.H."/>
            <person name="Li M."/>
        </authorList>
    </citation>
    <scope>NUCLEOTIDE SEQUENCE [LARGE SCALE GENOMIC DNA]</scope>
    <source>
        <strain evidence="11">SpSt-716</strain>
    </source>
</reference>
<dbReference type="InterPro" id="IPR013563">
    <property type="entry name" value="Oligopep_ABC_C"/>
</dbReference>
<sequence>MGKELLAVENLRTYIFTPRGVIRAVDGVSFTLDEEETLGLVGESGCGKSMTALSILKLYPKPQGRIVEGTIEFAGENLVEKSEEEMQRIRGRSISMIFQEPMTSLDPVFPVGEGIIEVLMVHQGLSRREAKERAIELLRMVRIPEPERRIHAYPHQLSGGMRQRVMIAQALACRPKLLIADEPTTALDVTVQAQILELIRTLKKEMKTAVLLITHDLGVVAEHCERVAVMYAGKIVEKADVLSLFARPLHPYTRALLGALPRADGKKQRLEAIPGTVPDLLSPPPGCRFHPRCQRRIAPCFVEEPPLREVEKGHEVACHLL</sequence>
<evidence type="ECO:0000256" key="7">
    <source>
        <dbReference type="ARBA" id="ARBA00022840"/>
    </source>
</evidence>
<keyword evidence="4" id="KW-1003">Cell membrane</keyword>
<organism evidence="11">
    <name type="scientific">Candidatus Caldatribacterium californiense</name>
    <dbReference type="NCBI Taxonomy" id="1454726"/>
    <lineage>
        <taxon>Bacteria</taxon>
        <taxon>Pseudomonadati</taxon>
        <taxon>Atribacterota</taxon>
        <taxon>Atribacteria</taxon>
        <taxon>Atribacterales</taxon>
        <taxon>Candidatus Caldatribacteriaceae</taxon>
        <taxon>Candidatus Caldatribacterium</taxon>
    </lineage>
</organism>
<evidence type="ECO:0000313" key="11">
    <source>
        <dbReference type="EMBL" id="HGI75916.1"/>
    </source>
</evidence>
<dbReference type="InterPro" id="IPR003593">
    <property type="entry name" value="AAA+_ATPase"/>
</dbReference>
<feature type="domain" description="ABC transporter" evidence="10">
    <location>
        <begin position="6"/>
        <end position="257"/>
    </location>
</feature>
<keyword evidence="6" id="KW-0547">Nucleotide-binding</keyword>
<keyword evidence="3" id="KW-0813">Transport</keyword>
<dbReference type="EMBL" id="DTEN01000386">
    <property type="protein sequence ID" value="HGI75916.1"/>
    <property type="molecule type" value="Genomic_DNA"/>
</dbReference>
<accession>A0A7V4DHJ9</accession>
<protein>
    <submittedName>
        <fullName evidence="11">ABC transporter ATP-binding protein</fullName>
    </submittedName>
</protein>
<dbReference type="NCBIfam" id="TIGR01727">
    <property type="entry name" value="oligo_HPY"/>
    <property type="match status" value="1"/>
</dbReference>
<dbReference type="PANTHER" id="PTHR43297">
    <property type="entry name" value="OLIGOPEPTIDE TRANSPORT ATP-BINDING PROTEIN APPD"/>
    <property type="match status" value="1"/>
</dbReference>
<dbReference type="AlphaFoldDB" id="A0A7V4DHJ9"/>
<evidence type="ECO:0000256" key="5">
    <source>
        <dbReference type="ARBA" id="ARBA00022519"/>
    </source>
</evidence>
<dbReference type="GO" id="GO:0016887">
    <property type="term" value="F:ATP hydrolysis activity"/>
    <property type="evidence" value="ECO:0007669"/>
    <property type="project" value="InterPro"/>
</dbReference>
<dbReference type="InterPro" id="IPR003439">
    <property type="entry name" value="ABC_transporter-like_ATP-bd"/>
</dbReference>
<gene>
    <name evidence="11" type="ORF">ENU96_09625</name>
</gene>
<evidence type="ECO:0000256" key="1">
    <source>
        <dbReference type="ARBA" id="ARBA00004417"/>
    </source>
</evidence>
<dbReference type="InterPro" id="IPR027417">
    <property type="entry name" value="P-loop_NTPase"/>
</dbReference>
<dbReference type="InterPro" id="IPR050388">
    <property type="entry name" value="ABC_Ni/Peptide_Import"/>
</dbReference>